<dbReference type="SFLD" id="SFLDG01129">
    <property type="entry name" value="C1.5:_HAD__Beta-PGM__Phosphata"/>
    <property type="match status" value="1"/>
</dbReference>
<gene>
    <name evidence="2" type="ORF">EDC34_102241</name>
</gene>
<dbReference type="Pfam" id="PF00702">
    <property type="entry name" value="Hydrolase"/>
    <property type="match status" value="1"/>
</dbReference>
<organism evidence="2 3">
    <name type="scientific">Thermomonas haemolytica</name>
    <dbReference type="NCBI Taxonomy" id="141949"/>
    <lineage>
        <taxon>Bacteria</taxon>
        <taxon>Pseudomonadati</taxon>
        <taxon>Pseudomonadota</taxon>
        <taxon>Gammaproteobacteria</taxon>
        <taxon>Lysobacterales</taxon>
        <taxon>Lysobacteraceae</taxon>
        <taxon>Thermomonas</taxon>
    </lineage>
</organism>
<dbReference type="InterPro" id="IPR036412">
    <property type="entry name" value="HAD-like_sf"/>
</dbReference>
<evidence type="ECO:0000313" key="3">
    <source>
        <dbReference type="Proteomes" id="UP000295414"/>
    </source>
</evidence>
<dbReference type="EMBL" id="SMAP01000002">
    <property type="protein sequence ID" value="TCT25353.1"/>
    <property type="molecule type" value="Genomic_DNA"/>
</dbReference>
<sequence>MNPSIRAITFDLDDTLWPFAPIGERIENALHAWFVEHSPRTAERFPITEMRALRERVFAEFPEHAHDLGLLRRLTIERALRESGDDPALASAAYAIFFRERNRVEFYPDAQDGLRRIAAQLPIAALTNGNADLAVIGIAGLFRFQLGAREYGAPKPDAGLFQEACRRLGFAPEEVMHVGDHPHMDVAGAAHAGLRSCWIDRGDHAWPEGLARADLRVTTLTALADWLDAGARFEDAA</sequence>
<dbReference type="Proteomes" id="UP000295414">
    <property type="component" value="Unassembled WGS sequence"/>
</dbReference>
<comment type="caution">
    <text evidence="2">The sequence shown here is derived from an EMBL/GenBank/DDBJ whole genome shotgun (WGS) entry which is preliminary data.</text>
</comment>
<dbReference type="OrthoDB" id="367448at2"/>
<dbReference type="PANTHER" id="PTHR43316">
    <property type="entry name" value="HYDROLASE, HALOACID DELAHOGENASE-RELATED"/>
    <property type="match status" value="1"/>
</dbReference>
<dbReference type="InterPro" id="IPR023214">
    <property type="entry name" value="HAD_sf"/>
</dbReference>
<dbReference type="SFLD" id="SFLDS00003">
    <property type="entry name" value="Haloacid_Dehalogenase"/>
    <property type="match status" value="1"/>
</dbReference>
<dbReference type="Gene3D" id="3.40.50.1000">
    <property type="entry name" value="HAD superfamily/HAD-like"/>
    <property type="match status" value="1"/>
</dbReference>
<dbReference type="GO" id="GO:0016787">
    <property type="term" value="F:hydrolase activity"/>
    <property type="evidence" value="ECO:0007669"/>
    <property type="project" value="UniProtKB-KW"/>
</dbReference>
<dbReference type="Gene3D" id="1.20.120.1600">
    <property type="match status" value="1"/>
</dbReference>
<reference evidence="2 3" key="1">
    <citation type="submission" date="2019-03" db="EMBL/GenBank/DDBJ databases">
        <title>Genomic Encyclopedia of Type Strains, Phase IV (KMG-IV): sequencing the most valuable type-strain genomes for metagenomic binning, comparative biology and taxonomic classification.</title>
        <authorList>
            <person name="Goeker M."/>
        </authorList>
    </citation>
    <scope>NUCLEOTIDE SEQUENCE [LARGE SCALE GENOMIC DNA]</scope>
    <source>
        <strain evidence="2 3">DSM 13605</strain>
    </source>
</reference>
<proteinExistence type="predicted"/>
<evidence type="ECO:0000313" key="2">
    <source>
        <dbReference type="EMBL" id="TCT25353.1"/>
    </source>
</evidence>
<dbReference type="PANTHER" id="PTHR43316:SF3">
    <property type="entry name" value="HALOACID DEHALOGENASE, TYPE II (AFU_ORTHOLOGUE AFUA_2G07750)-RELATED"/>
    <property type="match status" value="1"/>
</dbReference>
<dbReference type="AlphaFoldDB" id="A0A4V2V2I9"/>
<dbReference type="NCBIfam" id="TIGR01549">
    <property type="entry name" value="HAD-SF-IA-v1"/>
    <property type="match status" value="1"/>
</dbReference>
<accession>A0A4V2V2I9</accession>
<dbReference type="NCBIfam" id="TIGR01509">
    <property type="entry name" value="HAD-SF-IA-v3"/>
    <property type="match status" value="1"/>
</dbReference>
<dbReference type="InterPro" id="IPR051540">
    <property type="entry name" value="S-2-haloacid_dehalogenase"/>
</dbReference>
<name>A0A4V2V2I9_9GAMM</name>
<keyword evidence="3" id="KW-1185">Reference proteome</keyword>
<dbReference type="InterPro" id="IPR006439">
    <property type="entry name" value="HAD-SF_hydro_IA"/>
</dbReference>
<dbReference type="RefSeq" id="WP_114959374.1">
    <property type="nucleotide sequence ID" value="NZ_MSZW01000027.1"/>
</dbReference>
<evidence type="ECO:0000256" key="1">
    <source>
        <dbReference type="ARBA" id="ARBA00022801"/>
    </source>
</evidence>
<keyword evidence="1 2" id="KW-0378">Hydrolase</keyword>
<protein>
    <submittedName>
        <fullName evidence="2">Putative hydrolase of the HAD superfamily</fullName>
    </submittedName>
</protein>
<dbReference type="PRINTS" id="PR00413">
    <property type="entry name" value="HADHALOGNASE"/>
</dbReference>
<dbReference type="SUPFAM" id="SSF56784">
    <property type="entry name" value="HAD-like"/>
    <property type="match status" value="1"/>
</dbReference>